<dbReference type="AlphaFoldDB" id="A0A6A0GTQ5"/>
<evidence type="ECO:0000256" key="1">
    <source>
        <dbReference type="ARBA" id="ARBA00022574"/>
    </source>
</evidence>
<dbReference type="InterPro" id="IPR036322">
    <property type="entry name" value="WD40_repeat_dom_sf"/>
</dbReference>
<reference evidence="4" key="2">
    <citation type="journal article" date="2018" name="Environ. Sci. Technol.">
        <title>The Toxicogenome of Hyalella azteca: A Model for Sediment Ecotoxicology and Evolutionary Toxicology.</title>
        <authorList>
            <person name="Poynton H.C."/>
            <person name="Hasenbein S."/>
            <person name="Benoit J.B."/>
            <person name="Sepulveda M.S."/>
            <person name="Poelchau M.F."/>
            <person name="Hughes D.S.T."/>
            <person name="Murali S.C."/>
            <person name="Chen S."/>
            <person name="Glastad K.M."/>
            <person name="Goodisman M.A.D."/>
            <person name="Werren J.H."/>
            <person name="Vineis J.H."/>
            <person name="Bowen J.L."/>
            <person name="Friedrich M."/>
            <person name="Jones J."/>
            <person name="Robertson H.M."/>
            <person name="Feyereisen R."/>
            <person name="Mechler-Hickson A."/>
            <person name="Mathers N."/>
            <person name="Lee C.E."/>
            <person name="Colbourne J.K."/>
            <person name="Biales A."/>
            <person name="Johnston J.S."/>
            <person name="Wellborn G.A."/>
            <person name="Rosendale A.J."/>
            <person name="Cridge A.G."/>
            <person name="Munoz-Torres M.C."/>
            <person name="Bain P.A."/>
            <person name="Manny A.R."/>
            <person name="Major K.M."/>
            <person name="Lambert F.N."/>
            <person name="Vulpe C.D."/>
            <person name="Tuck P."/>
            <person name="Blalock B.J."/>
            <person name="Lin Y.Y."/>
            <person name="Smith M.E."/>
            <person name="Ochoa-Acuna H."/>
            <person name="Chen M.M."/>
            <person name="Childers C.P."/>
            <person name="Qu J."/>
            <person name="Dugan S."/>
            <person name="Lee S.L."/>
            <person name="Chao H."/>
            <person name="Dinh H."/>
            <person name="Han Y."/>
            <person name="Doddapaneni H."/>
            <person name="Worley K.C."/>
            <person name="Muzny D.M."/>
            <person name="Gibbs R.A."/>
            <person name="Richards S."/>
        </authorList>
    </citation>
    <scope>NUCLEOTIDE SEQUENCE</scope>
    <source>
        <strain evidence="4">HAZT.00-mixed</strain>
        <tissue evidence="4">Whole organism</tissue>
    </source>
</reference>
<evidence type="ECO:0008006" key="5">
    <source>
        <dbReference type="Google" id="ProtNLM"/>
    </source>
</evidence>
<evidence type="ECO:0000256" key="3">
    <source>
        <dbReference type="ARBA" id="ARBA00025740"/>
    </source>
</evidence>
<comment type="caution">
    <text evidence="4">The sequence shown here is derived from an EMBL/GenBank/DDBJ whole genome shotgun (WGS) entry which is preliminary data.</text>
</comment>
<dbReference type="OrthoDB" id="1667587at2759"/>
<dbReference type="Proteomes" id="UP000711488">
    <property type="component" value="Unassembled WGS sequence"/>
</dbReference>
<protein>
    <recommendedName>
        <fullName evidence="5">WD repeat domain phosphoinositide-interacting protein 3</fullName>
    </recommendedName>
</protein>
<proteinExistence type="inferred from homology"/>
<accession>A0A6A0GTQ5</accession>
<dbReference type="Gene3D" id="2.130.10.10">
    <property type="entry name" value="YVTN repeat-like/Quinoprotein amine dehydrogenase"/>
    <property type="match status" value="1"/>
</dbReference>
<evidence type="ECO:0000313" key="4">
    <source>
        <dbReference type="EMBL" id="KAA0187829.1"/>
    </source>
</evidence>
<dbReference type="Pfam" id="PF21032">
    <property type="entry name" value="PROPPIN"/>
    <property type="match status" value="1"/>
</dbReference>
<sequence length="354" mass="38723">MLLLTGCFVCGTENGFRVFNCEPLREKERQDFPDGGIGHVEMLFRCNYLALVGGGRNPKFPPQKVIVWDDLKKKAVIELEFQEKVIGVRLRRDRIVVLLLDTIHVYTFTCTPQHLHTFPTAPNPRGICVLCPNSSTSLLAFPAPTTGQVQLVDLAAPTPQRSPLPAHTTSIAALDLINYHDSYVDVCHISTILLTAALSVTGTLLATASVKGTLIRIFSTTSGTRLTELRRGANPANIYCLNFSQDSSLVCVSSDHGTVHVFGIDDTHKNKQSSLAGTSFLPKYFSSNWSFSKFEVPGGAQCLCAFSPHTNAVIAVCADGTFHKFMLKSSGECERDAHHHFLTMTDHHPAHGSS</sequence>
<name>A0A6A0GTQ5_HYAAZ</name>
<dbReference type="InterPro" id="IPR015943">
    <property type="entry name" value="WD40/YVTN_repeat-like_dom_sf"/>
</dbReference>
<dbReference type="EMBL" id="JQDR03014637">
    <property type="protein sequence ID" value="KAA0187829.1"/>
    <property type="molecule type" value="Genomic_DNA"/>
</dbReference>
<comment type="similarity">
    <text evidence="3">Belongs to the WD repeat PROPPIN family.</text>
</comment>
<evidence type="ECO:0000256" key="2">
    <source>
        <dbReference type="ARBA" id="ARBA00022737"/>
    </source>
</evidence>
<reference evidence="4" key="3">
    <citation type="submission" date="2019-06" db="EMBL/GenBank/DDBJ databases">
        <authorList>
            <person name="Poynton C."/>
            <person name="Hasenbein S."/>
            <person name="Benoit J.B."/>
            <person name="Sepulveda M.S."/>
            <person name="Poelchau M.F."/>
            <person name="Murali S.C."/>
            <person name="Chen S."/>
            <person name="Glastad K.M."/>
            <person name="Werren J.H."/>
            <person name="Vineis J.H."/>
            <person name="Bowen J.L."/>
            <person name="Friedrich M."/>
            <person name="Jones J."/>
            <person name="Robertson H.M."/>
            <person name="Feyereisen R."/>
            <person name="Mechler-Hickson A."/>
            <person name="Mathers N."/>
            <person name="Lee C.E."/>
            <person name="Colbourne J.K."/>
            <person name="Biales A."/>
            <person name="Johnston J.S."/>
            <person name="Wellborn G.A."/>
            <person name="Rosendale A.J."/>
            <person name="Cridge A.G."/>
            <person name="Munoz-Torres M.C."/>
            <person name="Bain P.A."/>
            <person name="Manny A.R."/>
            <person name="Major K.M."/>
            <person name="Lambert F.N."/>
            <person name="Vulpe C.D."/>
            <person name="Tuck P."/>
            <person name="Blalock B.J."/>
            <person name="Lin Y.-Y."/>
            <person name="Smith M.E."/>
            <person name="Ochoa-Acuna H."/>
            <person name="Chen M.-J.M."/>
            <person name="Childers C.P."/>
            <person name="Qu J."/>
            <person name="Dugan S."/>
            <person name="Lee S.L."/>
            <person name="Chao H."/>
            <person name="Dinh H."/>
            <person name="Han Y."/>
            <person name="Doddapaneni H."/>
            <person name="Worley K.C."/>
            <person name="Muzny D.M."/>
            <person name="Gibbs R.A."/>
            <person name="Richards S."/>
        </authorList>
    </citation>
    <scope>NUCLEOTIDE SEQUENCE</scope>
    <source>
        <strain evidence="4">HAZT.00-mixed</strain>
        <tissue evidence="4">Whole organism</tissue>
    </source>
</reference>
<dbReference type="SUPFAM" id="SSF50978">
    <property type="entry name" value="WD40 repeat-like"/>
    <property type="match status" value="1"/>
</dbReference>
<keyword evidence="1" id="KW-0853">WD repeat</keyword>
<reference evidence="4" key="1">
    <citation type="submission" date="2014-08" db="EMBL/GenBank/DDBJ databases">
        <authorList>
            <person name="Murali S."/>
            <person name="Richards S."/>
            <person name="Bandaranaike D."/>
            <person name="Bellair M."/>
            <person name="Blankenburg K."/>
            <person name="Chao H."/>
            <person name="Dinh H."/>
            <person name="Doddapaneni H."/>
            <person name="Dugan-Rocha S."/>
            <person name="Elkadiri S."/>
            <person name="Gnanaolivu R."/>
            <person name="Hughes D."/>
            <person name="Lee S."/>
            <person name="Li M."/>
            <person name="Ming W."/>
            <person name="Munidasa M."/>
            <person name="Muniz J."/>
            <person name="Nguyen L."/>
            <person name="Osuji N."/>
            <person name="Pu L.-L."/>
            <person name="Puazo M."/>
            <person name="Skinner E."/>
            <person name="Qu C."/>
            <person name="Quiroz J."/>
            <person name="Raj R."/>
            <person name="Weissenberger G."/>
            <person name="Xin Y."/>
            <person name="Zou X."/>
            <person name="Han Y."/>
            <person name="Worley K."/>
            <person name="Muzny D."/>
            <person name="Gibbs R."/>
        </authorList>
    </citation>
    <scope>NUCLEOTIDE SEQUENCE</scope>
    <source>
        <strain evidence="4">HAZT.00-mixed</strain>
        <tissue evidence="4">Whole organism</tissue>
    </source>
</reference>
<dbReference type="PANTHER" id="PTHR11227">
    <property type="entry name" value="WD-REPEAT PROTEIN INTERACTING WITH PHOSPHOINOSIDES WIPI -RELATED"/>
    <property type="match status" value="1"/>
</dbReference>
<organism evidence="4">
    <name type="scientific">Hyalella azteca</name>
    <name type="common">Amphipod</name>
    <dbReference type="NCBI Taxonomy" id="294128"/>
    <lineage>
        <taxon>Eukaryota</taxon>
        <taxon>Metazoa</taxon>
        <taxon>Ecdysozoa</taxon>
        <taxon>Arthropoda</taxon>
        <taxon>Crustacea</taxon>
        <taxon>Multicrustacea</taxon>
        <taxon>Malacostraca</taxon>
        <taxon>Eumalacostraca</taxon>
        <taxon>Peracarida</taxon>
        <taxon>Amphipoda</taxon>
        <taxon>Senticaudata</taxon>
        <taxon>Talitrida</taxon>
        <taxon>Talitroidea</taxon>
        <taxon>Hyalellidae</taxon>
        <taxon>Hyalella</taxon>
    </lineage>
</organism>
<gene>
    <name evidence="4" type="ORF">HAZT_HAZT011511</name>
</gene>
<dbReference type="InterPro" id="IPR048720">
    <property type="entry name" value="PROPPIN"/>
</dbReference>
<keyword evidence="2" id="KW-0677">Repeat</keyword>